<evidence type="ECO:0000259" key="1">
    <source>
        <dbReference type="Pfam" id="PF10106"/>
    </source>
</evidence>
<dbReference type="OrthoDB" id="8590234at2"/>
<dbReference type="AlphaFoldDB" id="A0A2T4IAW3"/>
<feature type="non-terminal residue" evidence="2">
    <location>
        <position position="1"/>
    </location>
</feature>
<protein>
    <submittedName>
        <fullName evidence="2">Type VI secretion protein</fullName>
    </submittedName>
</protein>
<reference evidence="2 3" key="1">
    <citation type="submission" date="2018-03" db="EMBL/GenBank/DDBJ databases">
        <authorList>
            <person name="Keele B.F."/>
        </authorList>
    </citation>
    <scope>NUCLEOTIDE SEQUENCE [LARGE SCALE GENOMIC DNA]</scope>
    <source>
        <strain evidence="2 3">D20</strain>
    </source>
</reference>
<dbReference type="EMBL" id="PZKC01000038">
    <property type="protein sequence ID" value="PTD94927.1"/>
    <property type="molecule type" value="Genomic_DNA"/>
</dbReference>
<proteinExistence type="predicted"/>
<dbReference type="Pfam" id="PF10106">
    <property type="entry name" value="DUF2345"/>
    <property type="match status" value="1"/>
</dbReference>
<accession>A0A2T4IAW3</accession>
<evidence type="ECO:0000313" key="3">
    <source>
        <dbReference type="Proteomes" id="UP000241193"/>
    </source>
</evidence>
<feature type="domain" description="DUF2345" evidence="1">
    <location>
        <begin position="2"/>
        <end position="42"/>
    </location>
</feature>
<keyword evidence="3" id="KW-1185">Reference proteome</keyword>
<dbReference type="Proteomes" id="UP000241193">
    <property type="component" value="Unassembled WGS sequence"/>
</dbReference>
<reference evidence="2 3" key="2">
    <citation type="submission" date="2018-04" db="EMBL/GenBank/DDBJ databases">
        <title>Thauera lacus sp. nov., isolated from an saline lake in Inner Mongolia, China.</title>
        <authorList>
            <person name="Liang Q.-Y."/>
        </authorList>
    </citation>
    <scope>NUCLEOTIDE SEQUENCE [LARGE SCALE GENOMIC DNA]</scope>
    <source>
        <strain evidence="2 3">D20</strain>
    </source>
</reference>
<evidence type="ECO:0000313" key="2">
    <source>
        <dbReference type="EMBL" id="PTD94927.1"/>
    </source>
</evidence>
<gene>
    <name evidence="2" type="ORF">C8261_17095</name>
</gene>
<sequence>AAAKRIVIAVDGGASITLDGSITVRCPGTLTIHAAKKSFSGPVNGSYPLPEFPRGICVDCLKKALAGGSAFTQLA</sequence>
<dbReference type="InterPro" id="IPR018769">
    <property type="entry name" value="VgrG2_DUF2345"/>
</dbReference>
<dbReference type="RefSeq" id="WP_146161711.1">
    <property type="nucleotide sequence ID" value="NZ_PZKC01000038.1"/>
</dbReference>
<name>A0A2T4IAW3_9RHOO</name>
<comment type="caution">
    <text evidence="2">The sequence shown here is derived from an EMBL/GenBank/DDBJ whole genome shotgun (WGS) entry which is preliminary data.</text>
</comment>
<organism evidence="2 3">
    <name type="scientific">Pseudothauera lacus</name>
    <dbReference type="NCBI Taxonomy" id="2136175"/>
    <lineage>
        <taxon>Bacteria</taxon>
        <taxon>Pseudomonadati</taxon>
        <taxon>Pseudomonadota</taxon>
        <taxon>Betaproteobacteria</taxon>
        <taxon>Rhodocyclales</taxon>
        <taxon>Zoogloeaceae</taxon>
        <taxon>Pseudothauera</taxon>
    </lineage>
</organism>